<protein>
    <submittedName>
        <fullName evidence="3">Ribosomal large subunit pseudouridine synthase A</fullName>
        <ecNumber evidence="3">5.4.99.28</ecNumber>
    </submittedName>
</protein>
<dbReference type="InterPro" id="IPR006145">
    <property type="entry name" value="PsdUridine_synth_RsuA/RluA"/>
</dbReference>
<proteinExistence type="inferred from homology"/>
<dbReference type="InterPro" id="IPR020103">
    <property type="entry name" value="PsdUridine_synth_cat_dom_sf"/>
</dbReference>
<sequence length="229" mass="25368">MNAIKILHDGGSFLAVSKPAGLSTQAPHGAESLESRLREQIRDRSNYAAFPHRLDRPVSGVILVALTKRAARLLSDQFAARKVRKTYLAWVVGNATDATSTWKDWLRKIPDQPRGEVCSESADGAKLAQTQVQTVGFDPATNRTLLKLCPITGRMHQLRIQAAQRGHVIVGDHQYGAEFPATVPSKPADSIEEPAKRIWLHADRITFHDPKNGRETTVECPDDDFRFAV</sequence>
<name>A0A517NQD7_9BACT</name>
<dbReference type="Gene3D" id="3.30.2350.10">
    <property type="entry name" value="Pseudouridine synthase"/>
    <property type="match status" value="1"/>
</dbReference>
<accession>A0A517NQD7</accession>
<gene>
    <name evidence="3" type="primary">rluA_1</name>
    <name evidence="3" type="ORF">K239x_12770</name>
</gene>
<dbReference type="OrthoDB" id="9784108at2"/>
<evidence type="ECO:0000259" key="2">
    <source>
        <dbReference type="Pfam" id="PF00849"/>
    </source>
</evidence>
<keyword evidence="3" id="KW-0413">Isomerase</keyword>
<dbReference type="EC" id="5.4.99.28" evidence="3"/>
<dbReference type="PANTHER" id="PTHR21600:SF87">
    <property type="entry name" value="RNA PSEUDOURIDYLATE SYNTHASE DOMAIN-CONTAINING PROTEIN 1"/>
    <property type="match status" value="1"/>
</dbReference>
<dbReference type="GO" id="GO:0000455">
    <property type="term" value="P:enzyme-directed rRNA pseudouridine synthesis"/>
    <property type="evidence" value="ECO:0007669"/>
    <property type="project" value="TreeGrafter"/>
</dbReference>
<dbReference type="AlphaFoldDB" id="A0A517NQD7"/>
<organism evidence="3 4">
    <name type="scientific">Stieleria marina</name>
    <dbReference type="NCBI Taxonomy" id="1930275"/>
    <lineage>
        <taxon>Bacteria</taxon>
        <taxon>Pseudomonadati</taxon>
        <taxon>Planctomycetota</taxon>
        <taxon>Planctomycetia</taxon>
        <taxon>Pirellulales</taxon>
        <taxon>Pirellulaceae</taxon>
        <taxon>Stieleria</taxon>
    </lineage>
</organism>
<evidence type="ECO:0000313" key="4">
    <source>
        <dbReference type="Proteomes" id="UP000319817"/>
    </source>
</evidence>
<dbReference type="EMBL" id="CP036526">
    <property type="protein sequence ID" value="QDT09331.1"/>
    <property type="molecule type" value="Genomic_DNA"/>
</dbReference>
<dbReference type="PANTHER" id="PTHR21600">
    <property type="entry name" value="MITOCHONDRIAL RNA PSEUDOURIDINE SYNTHASE"/>
    <property type="match status" value="1"/>
</dbReference>
<dbReference type="GO" id="GO:0003723">
    <property type="term" value="F:RNA binding"/>
    <property type="evidence" value="ECO:0007669"/>
    <property type="project" value="InterPro"/>
</dbReference>
<dbReference type="InterPro" id="IPR050188">
    <property type="entry name" value="RluA_PseudoU_synthase"/>
</dbReference>
<comment type="similarity">
    <text evidence="1">Belongs to the pseudouridine synthase RluA family.</text>
</comment>
<dbReference type="Proteomes" id="UP000319817">
    <property type="component" value="Chromosome"/>
</dbReference>
<dbReference type="RefSeq" id="WP_145416909.1">
    <property type="nucleotide sequence ID" value="NZ_CP036526.1"/>
</dbReference>
<evidence type="ECO:0000256" key="1">
    <source>
        <dbReference type="ARBA" id="ARBA00010876"/>
    </source>
</evidence>
<dbReference type="CDD" id="cd02869">
    <property type="entry name" value="PseudoU_synth_RluA_like"/>
    <property type="match status" value="1"/>
</dbReference>
<evidence type="ECO:0000313" key="3">
    <source>
        <dbReference type="EMBL" id="QDT09331.1"/>
    </source>
</evidence>
<dbReference type="SUPFAM" id="SSF55120">
    <property type="entry name" value="Pseudouridine synthase"/>
    <property type="match status" value="1"/>
</dbReference>
<dbReference type="GO" id="GO:0160151">
    <property type="term" value="F:tRNA pseudouridine(32) synthase activity"/>
    <property type="evidence" value="ECO:0007669"/>
    <property type="project" value="UniProtKB-EC"/>
</dbReference>
<keyword evidence="4" id="KW-1185">Reference proteome</keyword>
<dbReference type="Pfam" id="PF00849">
    <property type="entry name" value="PseudoU_synth_2"/>
    <property type="match status" value="1"/>
</dbReference>
<feature type="domain" description="Pseudouridine synthase RsuA/RluA-like" evidence="2">
    <location>
        <begin position="13"/>
        <end position="164"/>
    </location>
</feature>
<reference evidence="3 4" key="1">
    <citation type="submission" date="2019-02" db="EMBL/GenBank/DDBJ databases">
        <title>Deep-cultivation of Planctomycetes and their phenomic and genomic characterization uncovers novel biology.</title>
        <authorList>
            <person name="Wiegand S."/>
            <person name="Jogler M."/>
            <person name="Boedeker C."/>
            <person name="Pinto D."/>
            <person name="Vollmers J."/>
            <person name="Rivas-Marin E."/>
            <person name="Kohn T."/>
            <person name="Peeters S.H."/>
            <person name="Heuer A."/>
            <person name="Rast P."/>
            <person name="Oberbeckmann S."/>
            <person name="Bunk B."/>
            <person name="Jeske O."/>
            <person name="Meyerdierks A."/>
            <person name="Storesund J.E."/>
            <person name="Kallscheuer N."/>
            <person name="Luecker S."/>
            <person name="Lage O.M."/>
            <person name="Pohl T."/>
            <person name="Merkel B.J."/>
            <person name="Hornburger P."/>
            <person name="Mueller R.-W."/>
            <person name="Bruemmer F."/>
            <person name="Labrenz M."/>
            <person name="Spormann A.M."/>
            <person name="Op den Camp H."/>
            <person name="Overmann J."/>
            <person name="Amann R."/>
            <person name="Jetten M.S.M."/>
            <person name="Mascher T."/>
            <person name="Medema M.H."/>
            <person name="Devos D.P."/>
            <person name="Kaster A.-K."/>
            <person name="Ovreas L."/>
            <person name="Rohde M."/>
            <person name="Galperin M.Y."/>
            <person name="Jogler C."/>
        </authorList>
    </citation>
    <scope>NUCLEOTIDE SEQUENCE [LARGE SCALE GENOMIC DNA]</scope>
    <source>
        <strain evidence="3 4">K23_9</strain>
    </source>
</reference>